<keyword evidence="4 5" id="KW-0687">Ribonucleoprotein</keyword>
<comment type="function">
    <text evidence="5">This is 1 of the proteins that bind and probably mediate the attachment of the 5S RNA into the large ribosomal subunit, where it forms part of the central protuberance. In the 70S ribosome it contacts protein S13 of the 30S subunit (bridge B1b), connecting the 2 subunits; this bridge is implicated in subunit movement. Contacts the P site tRNA; the 5S rRNA and some of its associated proteins might help stabilize positioning of ribosome-bound tRNAs.</text>
</comment>
<feature type="domain" description="Large ribosomal subunit protein uL5 N-terminal" evidence="6">
    <location>
        <begin position="24"/>
        <end position="80"/>
    </location>
</feature>
<keyword evidence="9" id="KW-1185">Reference proteome</keyword>
<keyword evidence="3 5" id="KW-0689">Ribosomal protein</keyword>
<dbReference type="InterPro" id="IPR031310">
    <property type="entry name" value="Ribosomal_uL5_N"/>
</dbReference>
<dbReference type="RefSeq" id="WP_217963256.1">
    <property type="nucleotide sequence ID" value="NZ_JAHTBN010000002.1"/>
</dbReference>
<dbReference type="PROSITE" id="PS00358">
    <property type="entry name" value="RIBOSOMAL_L5"/>
    <property type="match status" value="1"/>
</dbReference>
<dbReference type="InterPro" id="IPR002132">
    <property type="entry name" value="Ribosomal_uL5"/>
</dbReference>
<dbReference type="GO" id="GO:0005840">
    <property type="term" value="C:ribosome"/>
    <property type="evidence" value="ECO:0007669"/>
    <property type="project" value="UniProtKB-KW"/>
</dbReference>
<dbReference type="InterPro" id="IPR020930">
    <property type="entry name" value="Ribosomal_uL5_bac-type"/>
</dbReference>
<evidence type="ECO:0000256" key="1">
    <source>
        <dbReference type="ARBA" id="ARBA00022730"/>
    </source>
</evidence>
<evidence type="ECO:0000259" key="6">
    <source>
        <dbReference type="Pfam" id="PF00281"/>
    </source>
</evidence>
<organism evidence="8 9">
    <name type="scientific">Candidimonas humi</name>
    <dbReference type="NCBI Taxonomy" id="683355"/>
    <lineage>
        <taxon>Bacteria</taxon>
        <taxon>Pseudomonadati</taxon>
        <taxon>Pseudomonadota</taxon>
        <taxon>Betaproteobacteria</taxon>
        <taxon>Burkholderiales</taxon>
        <taxon>Alcaligenaceae</taxon>
        <taxon>Candidimonas</taxon>
    </lineage>
</organism>
<comment type="subunit">
    <text evidence="5">Part of the 50S ribosomal subunit; part of the 5S rRNA/L5/L18/L25 subcomplex. Contacts the 5S rRNA and the P site tRNA. Forms a bridge to the 30S subunit in the 70S ribosome.</text>
</comment>
<dbReference type="InterPro" id="IPR020929">
    <property type="entry name" value="Ribosomal_uL5_CS"/>
</dbReference>
<sequence>MARLQEFYRNKVMADLQAKFGYKSVMEVPRITKITLNMGVSEAVADKKVIEHAVSDLTKISGQKPVVTKTRKAIAGFKIREDYPIGCMVTLRGQRMYEFLDRLVAVALPRVRDFRGISGRAFDGRGNYNIGVKEQIIFPEIEYDKIDALRGMNISITTTAKTDEEAKALLTAFSFPFRN</sequence>
<comment type="caution">
    <text evidence="8">The sequence shown here is derived from an EMBL/GenBank/DDBJ whole genome shotgun (WGS) entry which is preliminary data.</text>
</comment>
<name>A0ABV8P007_9BURK</name>
<evidence type="ECO:0000256" key="5">
    <source>
        <dbReference type="HAMAP-Rule" id="MF_01333"/>
    </source>
</evidence>
<evidence type="ECO:0000313" key="8">
    <source>
        <dbReference type="EMBL" id="MFC4201378.1"/>
    </source>
</evidence>
<keyword evidence="1 5" id="KW-0699">rRNA-binding</keyword>
<proteinExistence type="inferred from homology"/>
<dbReference type="InterPro" id="IPR031309">
    <property type="entry name" value="Ribosomal_uL5_C"/>
</dbReference>
<dbReference type="NCBIfam" id="NF000585">
    <property type="entry name" value="PRK00010.1"/>
    <property type="match status" value="1"/>
</dbReference>
<dbReference type="Pfam" id="PF00281">
    <property type="entry name" value="Ribosomal_L5"/>
    <property type="match status" value="1"/>
</dbReference>
<dbReference type="Pfam" id="PF00673">
    <property type="entry name" value="Ribosomal_L5_C"/>
    <property type="match status" value="1"/>
</dbReference>
<gene>
    <name evidence="5 8" type="primary">rplE</name>
    <name evidence="8" type="ORF">ACFOY1_10480</name>
</gene>
<feature type="domain" description="Large ribosomal subunit protein uL5 C-terminal" evidence="7">
    <location>
        <begin position="84"/>
        <end position="177"/>
    </location>
</feature>
<dbReference type="HAMAP" id="MF_01333_B">
    <property type="entry name" value="Ribosomal_uL5_B"/>
    <property type="match status" value="1"/>
</dbReference>
<reference evidence="9" key="1">
    <citation type="journal article" date="2019" name="Int. J. Syst. Evol. Microbiol.">
        <title>The Global Catalogue of Microorganisms (GCM) 10K type strain sequencing project: providing services to taxonomists for standard genome sequencing and annotation.</title>
        <authorList>
            <consortium name="The Broad Institute Genomics Platform"/>
            <consortium name="The Broad Institute Genome Sequencing Center for Infectious Disease"/>
            <person name="Wu L."/>
            <person name="Ma J."/>
        </authorList>
    </citation>
    <scope>NUCLEOTIDE SEQUENCE [LARGE SCALE GENOMIC DNA]</scope>
    <source>
        <strain evidence="9">LMG 24813</strain>
    </source>
</reference>
<keyword evidence="5" id="KW-0820">tRNA-binding</keyword>
<dbReference type="PIRSF" id="PIRSF002161">
    <property type="entry name" value="Ribosomal_L5"/>
    <property type="match status" value="1"/>
</dbReference>
<evidence type="ECO:0000256" key="3">
    <source>
        <dbReference type="ARBA" id="ARBA00022980"/>
    </source>
</evidence>
<protein>
    <recommendedName>
        <fullName evidence="5">Large ribosomal subunit protein uL5</fullName>
    </recommendedName>
</protein>
<evidence type="ECO:0000313" key="9">
    <source>
        <dbReference type="Proteomes" id="UP001595848"/>
    </source>
</evidence>
<evidence type="ECO:0000259" key="7">
    <source>
        <dbReference type="Pfam" id="PF00673"/>
    </source>
</evidence>
<accession>A0ABV8P007</accession>
<dbReference type="EMBL" id="JBHSBV010000003">
    <property type="protein sequence ID" value="MFC4201378.1"/>
    <property type="molecule type" value="Genomic_DNA"/>
</dbReference>
<comment type="similarity">
    <text evidence="5">Belongs to the universal ribosomal protein uL5 family.</text>
</comment>
<keyword evidence="2 5" id="KW-0694">RNA-binding</keyword>
<dbReference type="PANTHER" id="PTHR11994">
    <property type="entry name" value="60S RIBOSOMAL PROTEIN L11-RELATED"/>
    <property type="match status" value="1"/>
</dbReference>
<evidence type="ECO:0000256" key="2">
    <source>
        <dbReference type="ARBA" id="ARBA00022884"/>
    </source>
</evidence>
<evidence type="ECO:0000256" key="4">
    <source>
        <dbReference type="ARBA" id="ARBA00023274"/>
    </source>
</evidence>
<dbReference type="Proteomes" id="UP001595848">
    <property type="component" value="Unassembled WGS sequence"/>
</dbReference>